<dbReference type="GO" id="GO:0016740">
    <property type="term" value="F:transferase activity"/>
    <property type="evidence" value="ECO:0007669"/>
    <property type="project" value="UniProtKB-KW"/>
</dbReference>
<dbReference type="PANTHER" id="PTHR11895">
    <property type="entry name" value="TRANSAMIDASE"/>
    <property type="match status" value="1"/>
</dbReference>
<dbReference type="EMBL" id="CYUE01000022">
    <property type="protein sequence ID" value="CUK27259.1"/>
    <property type="molecule type" value="Genomic_DNA"/>
</dbReference>
<dbReference type="InterPro" id="IPR036928">
    <property type="entry name" value="AS_sf"/>
</dbReference>
<keyword evidence="3" id="KW-1185">Reference proteome</keyword>
<dbReference type="PANTHER" id="PTHR11895:SF76">
    <property type="entry name" value="INDOLEACETAMIDE HYDROLASE"/>
    <property type="match status" value="1"/>
</dbReference>
<dbReference type="STRING" id="1715691.TA5113_00560"/>
<dbReference type="InterPro" id="IPR023631">
    <property type="entry name" value="Amidase_dom"/>
</dbReference>
<dbReference type="EC" id="6.3.5.-" evidence="2"/>
<name>A0A0P1JCV3_9RHOB</name>
<evidence type="ECO:0000259" key="1">
    <source>
        <dbReference type="Pfam" id="PF01425"/>
    </source>
</evidence>
<dbReference type="InterPro" id="IPR000120">
    <property type="entry name" value="Amidase"/>
</dbReference>
<organism evidence="2 3">
    <name type="scientific">Cognatishimia activa</name>
    <dbReference type="NCBI Taxonomy" id="1715691"/>
    <lineage>
        <taxon>Bacteria</taxon>
        <taxon>Pseudomonadati</taxon>
        <taxon>Pseudomonadota</taxon>
        <taxon>Alphaproteobacteria</taxon>
        <taxon>Rhodobacterales</taxon>
        <taxon>Paracoccaceae</taxon>
        <taxon>Cognatishimia</taxon>
    </lineage>
</organism>
<sequence length="447" mass="47337">MEVLEASLARIEEVNPTLNAFVTLDREGAKAAAISADKMVREGETLGPIHGLPIAIKDITETAGIKTTYGSAICKDYVPQEDAEVVRQIRASGGIILGKTNTPEFATGGVTSNELFGATGNPWDPALTPAGSSGGSAAAVASGMVPLAQGTDFGASVRVPAAFCGLVGLRTTPGLISNDPMPLPWDHGQVHGPLARSPEDAALLLDAMAAFDPRSPISVVPPWASAREELKRINSDETLSACFADNLAGIQIDPEIAGICANAVANLSTQGVATEQVSFDVSDGRDAYLALRGEWMIGQRFHQLDRLEDFTGNLNANLKEGLALTVPETQSARRIQQDILLRYHAMFRDFDVILTPMTPIFPFPVEWPYPTEVGGVTMQNYMDWLAPAFLVTLAGLVAASVPVGYGANGLPVGLQVIGPKLSEPKVLSIASRLLAANPDVSKRHCFD</sequence>
<dbReference type="GO" id="GO:0016874">
    <property type="term" value="F:ligase activity"/>
    <property type="evidence" value="ECO:0007669"/>
    <property type="project" value="UniProtKB-KW"/>
</dbReference>
<evidence type="ECO:0000313" key="2">
    <source>
        <dbReference type="EMBL" id="CUK27259.1"/>
    </source>
</evidence>
<keyword evidence="2" id="KW-0808">Transferase</keyword>
<dbReference type="Proteomes" id="UP000051184">
    <property type="component" value="Unassembled WGS sequence"/>
</dbReference>
<accession>A0A0P1JCV3</accession>
<gene>
    <name evidence="2" type="primary">gatA_3</name>
    <name evidence="2" type="ORF">TA5114_03087</name>
</gene>
<dbReference type="AlphaFoldDB" id="A0A0P1JCV3"/>
<dbReference type="Pfam" id="PF01425">
    <property type="entry name" value="Amidase"/>
    <property type="match status" value="1"/>
</dbReference>
<protein>
    <submittedName>
        <fullName evidence="2">Glutamyl-tRNA(Gln) amidotransferase subunit A</fullName>
        <ecNumber evidence="2">6.3.5.-</ecNumber>
    </submittedName>
</protein>
<reference evidence="3" key="1">
    <citation type="submission" date="2015-09" db="EMBL/GenBank/DDBJ databases">
        <authorList>
            <person name="Rodrigo-Torres Lidia"/>
            <person name="Arahal R.David."/>
        </authorList>
    </citation>
    <scope>NUCLEOTIDE SEQUENCE [LARGE SCALE GENOMIC DNA]</scope>
    <source>
        <strain evidence="3">CECT 5114</strain>
    </source>
</reference>
<proteinExistence type="predicted"/>
<dbReference type="SUPFAM" id="SSF75304">
    <property type="entry name" value="Amidase signature (AS) enzymes"/>
    <property type="match status" value="1"/>
</dbReference>
<evidence type="ECO:0000313" key="3">
    <source>
        <dbReference type="Proteomes" id="UP000051184"/>
    </source>
</evidence>
<keyword evidence="2" id="KW-0436">Ligase</keyword>
<dbReference type="Gene3D" id="3.90.1300.10">
    <property type="entry name" value="Amidase signature (AS) domain"/>
    <property type="match status" value="1"/>
</dbReference>
<feature type="domain" description="Amidase" evidence="1">
    <location>
        <begin position="2"/>
        <end position="427"/>
    </location>
</feature>